<protein>
    <submittedName>
        <fullName evidence="1">Uncharacterized protein</fullName>
    </submittedName>
</protein>
<evidence type="ECO:0000313" key="1">
    <source>
        <dbReference type="EMBL" id="QSG05328.1"/>
    </source>
</evidence>
<gene>
    <name evidence="1" type="ORF">HSR121_0980</name>
</gene>
<name>A0A897MZA8_9EURY</name>
<dbReference type="AlphaFoldDB" id="A0A897MZA8"/>
<reference evidence="1" key="1">
    <citation type="submission" date="2020-11" db="EMBL/GenBank/DDBJ databases">
        <title>Carbohydrate-dependent, anaerobic sulfur respiration: A novel catabolism in halophilic archaea.</title>
        <authorList>
            <person name="Sorokin D.Y."/>
            <person name="Messina E."/>
            <person name="Smedile F."/>
            <person name="La Cono V."/>
            <person name="Hallsworth J.E."/>
            <person name="Yakimov M.M."/>
        </authorList>
    </citation>
    <scope>NUCLEOTIDE SEQUENCE</scope>
    <source>
        <strain evidence="1">HSR12-1</strain>
    </source>
</reference>
<accession>A0A897MZA8</accession>
<dbReference type="GeneID" id="68854609"/>
<sequence>MSSVTDQTNEEPTLICEYCGSVIESDHQYCPAPYSSTLARFDVPTS</sequence>
<dbReference type="EMBL" id="CP064787">
    <property type="protein sequence ID" value="QSG05328.1"/>
    <property type="molecule type" value="Genomic_DNA"/>
</dbReference>
<proteinExistence type="predicted"/>
<dbReference type="Proteomes" id="UP000663525">
    <property type="component" value="Chromosome"/>
</dbReference>
<organism evidence="1 2">
    <name type="scientific">Halapricum desulfuricans</name>
    <dbReference type="NCBI Taxonomy" id="2841257"/>
    <lineage>
        <taxon>Archaea</taxon>
        <taxon>Methanobacteriati</taxon>
        <taxon>Methanobacteriota</taxon>
        <taxon>Stenosarchaea group</taxon>
        <taxon>Halobacteria</taxon>
        <taxon>Halobacteriales</taxon>
        <taxon>Haloarculaceae</taxon>
        <taxon>Halapricum</taxon>
    </lineage>
</organism>
<evidence type="ECO:0000313" key="2">
    <source>
        <dbReference type="Proteomes" id="UP000663525"/>
    </source>
</evidence>
<dbReference type="RefSeq" id="WP_229115132.1">
    <property type="nucleotide sequence ID" value="NZ_CP064787.1"/>
</dbReference>